<name>A0ABT1BUC7_9BACT</name>
<evidence type="ECO:0000256" key="4">
    <source>
        <dbReference type="ARBA" id="ARBA00022692"/>
    </source>
</evidence>
<dbReference type="EMBL" id="JAMXLY010000001">
    <property type="protein sequence ID" value="MCO6024385.1"/>
    <property type="molecule type" value="Genomic_DNA"/>
</dbReference>
<comment type="similarity">
    <text evidence="2">Belongs to the acyltransferase 3 family.</text>
</comment>
<protein>
    <submittedName>
        <fullName evidence="9">Acyltransferase family protein</fullName>
    </submittedName>
</protein>
<feature type="transmembrane region" description="Helical" evidence="7">
    <location>
        <begin position="21"/>
        <end position="41"/>
    </location>
</feature>
<evidence type="ECO:0000256" key="1">
    <source>
        <dbReference type="ARBA" id="ARBA00004651"/>
    </source>
</evidence>
<keyword evidence="4 7" id="KW-0812">Transmembrane</keyword>
<feature type="transmembrane region" description="Helical" evidence="7">
    <location>
        <begin position="61"/>
        <end position="81"/>
    </location>
</feature>
<evidence type="ECO:0000256" key="2">
    <source>
        <dbReference type="ARBA" id="ARBA00007400"/>
    </source>
</evidence>
<dbReference type="PANTHER" id="PTHR40074:SF2">
    <property type="entry name" value="O-ACETYLTRANSFERASE WECH"/>
    <property type="match status" value="1"/>
</dbReference>
<evidence type="ECO:0000313" key="10">
    <source>
        <dbReference type="Proteomes" id="UP001204015"/>
    </source>
</evidence>
<feature type="transmembrane region" description="Helical" evidence="7">
    <location>
        <begin position="172"/>
        <end position="191"/>
    </location>
</feature>
<gene>
    <name evidence="9" type="ORF">NG821_00745</name>
</gene>
<keyword evidence="3" id="KW-1003">Cell membrane</keyword>
<dbReference type="RefSeq" id="WP_252759737.1">
    <property type="nucleotide sequence ID" value="NZ_JAMXLY010000001.1"/>
</dbReference>
<evidence type="ECO:0000313" key="9">
    <source>
        <dbReference type="EMBL" id="MCO6024385.1"/>
    </source>
</evidence>
<keyword evidence="10" id="KW-1185">Reference proteome</keyword>
<keyword evidence="9" id="KW-0808">Transferase</keyword>
<feature type="transmembrane region" description="Helical" evidence="7">
    <location>
        <begin position="301"/>
        <end position="319"/>
    </location>
</feature>
<evidence type="ECO:0000256" key="3">
    <source>
        <dbReference type="ARBA" id="ARBA00022475"/>
    </source>
</evidence>
<evidence type="ECO:0000256" key="5">
    <source>
        <dbReference type="ARBA" id="ARBA00022989"/>
    </source>
</evidence>
<feature type="transmembrane region" description="Helical" evidence="7">
    <location>
        <begin position="93"/>
        <end position="113"/>
    </location>
</feature>
<feature type="transmembrane region" description="Helical" evidence="7">
    <location>
        <begin position="141"/>
        <end position="160"/>
    </location>
</feature>
<feature type="transmembrane region" description="Helical" evidence="7">
    <location>
        <begin position="231"/>
        <end position="249"/>
    </location>
</feature>
<dbReference type="Proteomes" id="UP001204015">
    <property type="component" value="Unassembled WGS sequence"/>
</dbReference>
<feature type="transmembrane region" description="Helical" evidence="7">
    <location>
        <begin position="203"/>
        <end position="219"/>
    </location>
</feature>
<proteinExistence type="inferred from homology"/>
<keyword evidence="5 7" id="KW-1133">Transmembrane helix</keyword>
<dbReference type="Pfam" id="PF01757">
    <property type="entry name" value="Acyl_transf_3"/>
    <property type="match status" value="1"/>
</dbReference>
<evidence type="ECO:0000256" key="6">
    <source>
        <dbReference type="ARBA" id="ARBA00023136"/>
    </source>
</evidence>
<reference evidence="9 10" key="1">
    <citation type="submission" date="2022-06" db="EMBL/GenBank/DDBJ databases">
        <title>A taxonomic note on the genus Prevotella: Description of four novel genera and emended description of the genera Hallella and Xylanibacter.</title>
        <authorList>
            <person name="Hitch T.C.A."/>
        </authorList>
    </citation>
    <scope>NUCLEOTIDE SEQUENCE [LARGE SCALE GENOMIC DNA]</scope>
    <source>
        <strain evidence="9 10">DSM 100619</strain>
    </source>
</reference>
<keyword evidence="6 7" id="KW-0472">Membrane</keyword>
<keyword evidence="9" id="KW-0012">Acyltransferase</keyword>
<feature type="transmembrane region" description="Helical" evidence="7">
    <location>
        <begin position="331"/>
        <end position="352"/>
    </location>
</feature>
<feature type="domain" description="Acyltransferase 3" evidence="8">
    <location>
        <begin position="17"/>
        <end position="346"/>
    </location>
</feature>
<dbReference type="GO" id="GO:0016746">
    <property type="term" value="F:acyltransferase activity"/>
    <property type="evidence" value="ECO:0007669"/>
    <property type="project" value="UniProtKB-KW"/>
</dbReference>
<sequence>MDTINTTNTSVAHKRLLSLDILRILACFLVMFQHSSEFFYIGAGGKVADAGIAFNVGILSSLDRICVPLFVMLSGYLLLPMKVHTSAFLKKHIIRVAGPFLFWCIGYAVYYVFYRGDSITLMMEHIFSIPVNFGTDVGHLWYIYMILGLYLLIPILSPWLERCSKKELQGYLVIWLLTTFLPYFHLIFPQILGECYWNPTPLLYYFTGFAGYLILGYYFKKYGSFSTASSLAMTIIGYLFTASIFCLRADKVVNVADLELSWSFCSINVVMMTAGVFSFIQSITRKKRWNTHPFLADLSNKTYGMFLAHIMILNFYHDLFTGMSLSLWVEIPMLALCTFITIYIIISLLSFLPKSHYWIG</sequence>
<dbReference type="InterPro" id="IPR002656">
    <property type="entry name" value="Acyl_transf_3_dom"/>
</dbReference>
<accession>A0ABT1BUC7</accession>
<organism evidence="9 10">
    <name type="scientific">Segatella cerevisiae</name>
    <dbReference type="NCBI Taxonomy" id="2053716"/>
    <lineage>
        <taxon>Bacteria</taxon>
        <taxon>Pseudomonadati</taxon>
        <taxon>Bacteroidota</taxon>
        <taxon>Bacteroidia</taxon>
        <taxon>Bacteroidales</taxon>
        <taxon>Prevotellaceae</taxon>
        <taxon>Segatella</taxon>
    </lineage>
</organism>
<dbReference type="PANTHER" id="PTHR40074">
    <property type="entry name" value="O-ACETYLTRANSFERASE WECH"/>
    <property type="match status" value="1"/>
</dbReference>
<evidence type="ECO:0000256" key="7">
    <source>
        <dbReference type="SAM" id="Phobius"/>
    </source>
</evidence>
<comment type="subcellular location">
    <subcellularLocation>
        <location evidence="1">Cell membrane</location>
        <topology evidence="1">Multi-pass membrane protein</topology>
    </subcellularLocation>
</comment>
<feature type="transmembrane region" description="Helical" evidence="7">
    <location>
        <begin position="261"/>
        <end position="280"/>
    </location>
</feature>
<evidence type="ECO:0000259" key="8">
    <source>
        <dbReference type="Pfam" id="PF01757"/>
    </source>
</evidence>
<comment type="caution">
    <text evidence="9">The sequence shown here is derived from an EMBL/GenBank/DDBJ whole genome shotgun (WGS) entry which is preliminary data.</text>
</comment>